<feature type="domain" description="Proline-tRNA ligase class II C-terminal" evidence="3">
    <location>
        <begin position="85"/>
        <end position="152"/>
    </location>
</feature>
<sequence length="152" mass="16948">RDQYGLGWKFSEWEVKGVPARIEIGPRDAAAGHAMVVRRDTGEKETIPLDRLAEAIPKLLETIQQDMLSRAVAYRDANTVSVDDYDSFKAATDNQDGFIDANWCGAPECEATIKEETRNTIRCLPMNRDPEVGSCVHCGNPSEKRVVFAQAY</sequence>
<dbReference type="Gene3D" id="3.30.110.30">
    <property type="entry name" value="C-terminal domain of ProRS"/>
    <property type="match status" value="1"/>
</dbReference>
<dbReference type="Pfam" id="PF09180">
    <property type="entry name" value="ProRS-C_1"/>
    <property type="match status" value="1"/>
</dbReference>
<accession>A0A382NS78</accession>
<dbReference type="InterPro" id="IPR004154">
    <property type="entry name" value="Anticodon-bd"/>
</dbReference>
<reference evidence="4" key="1">
    <citation type="submission" date="2018-05" db="EMBL/GenBank/DDBJ databases">
        <authorList>
            <person name="Lanie J.A."/>
            <person name="Ng W.-L."/>
            <person name="Kazmierczak K.M."/>
            <person name="Andrzejewski T.M."/>
            <person name="Davidsen T.M."/>
            <person name="Wayne K.J."/>
            <person name="Tettelin H."/>
            <person name="Glass J.I."/>
            <person name="Rusch D."/>
            <person name="Podicherti R."/>
            <person name="Tsui H.-C.T."/>
            <person name="Winkler M.E."/>
        </authorList>
    </citation>
    <scope>NUCLEOTIDE SEQUENCE</scope>
</reference>
<protein>
    <recommendedName>
        <fullName evidence="1">proline--tRNA ligase</fullName>
        <ecNumber evidence="1">6.1.1.15</ecNumber>
    </recommendedName>
</protein>
<proteinExistence type="predicted"/>
<dbReference type="InterPro" id="IPR017449">
    <property type="entry name" value="Pro-tRNA_synth_II"/>
</dbReference>
<dbReference type="Gene3D" id="3.40.50.800">
    <property type="entry name" value="Anticodon-binding domain"/>
    <property type="match status" value="1"/>
</dbReference>
<dbReference type="PANTHER" id="PTHR43382:SF2">
    <property type="entry name" value="BIFUNCTIONAL GLUTAMATE_PROLINE--TRNA LIGASE"/>
    <property type="match status" value="1"/>
</dbReference>
<dbReference type="Pfam" id="PF03129">
    <property type="entry name" value="HGTP_anticodon"/>
    <property type="match status" value="1"/>
</dbReference>
<dbReference type="SUPFAM" id="SSF52954">
    <property type="entry name" value="Class II aaRS ABD-related"/>
    <property type="match status" value="1"/>
</dbReference>
<dbReference type="GO" id="GO:0005524">
    <property type="term" value="F:ATP binding"/>
    <property type="evidence" value="ECO:0007669"/>
    <property type="project" value="InterPro"/>
</dbReference>
<dbReference type="EMBL" id="UINC01102427">
    <property type="protein sequence ID" value="SVC64044.1"/>
    <property type="molecule type" value="Genomic_DNA"/>
</dbReference>
<gene>
    <name evidence="4" type="ORF">METZ01_LOCUS316898</name>
</gene>
<dbReference type="AlphaFoldDB" id="A0A382NS78"/>
<dbReference type="EC" id="6.1.1.15" evidence="1"/>
<dbReference type="InterPro" id="IPR004499">
    <property type="entry name" value="Pro-tRNA-ligase_IIa_arc-type"/>
</dbReference>
<evidence type="ECO:0000256" key="1">
    <source>
        <dbReference type="ARBA" id="ARBA00012831"/>
    </source>
</evidence>
<name>A0A382NS78_9ZZZZ</name>
<dbReference type="GO" id="GO:0006433">
    <property type="term" value="P:prolyl-tRNA aminoacylation"/>
    <property type="evidence" value="ECO:0007669"/>
    <property type="project" value="InterPro"/>
</dbReference>
<feature type="non-terminal residue" evidence="4">
    <location>
        <position position="1"/>
    </location>
</feature>
<organism evidence="4">
    <name type="scientific">marine metagenome</name>
    <dbReference type="NCBI Taxonomy" id="408172"/>
    <lineage>
        <taxon>unclassified sequences</taxon>
        <taxon>metagenomes</taxon>
        <taxon>ecological metagenomes</taxon>
    </lineage>
</organism>
<dbReference type="SMART" id="SM00946">
    <property type="entry name" value="ProRS-C_1"/>
    <property type="match status" value="1"/>
</dbReference>
<evidence type="ECO:0000313" key="4">
    <source>
        <dbReference type="EMBL" id="SVC64044.1"/>
    </source>
</evidence>
<evidence type="ECO:0000259" key="3">
    <source>
        <dbReference type="SMART" id="SM00946"/>
    </source>
</evidence>
<dbReference type="GO" id="GO:0017101">
    <property type="term" value="C:aminoacyl-tRNA synthetase multienzyme complex"/>
    <property type="evidence" value="ECO:0007669"/>
    <property type="project" value="TreeGrafter"/>
</dbReference>
<evidence type="ECO:0000256" key="2">
    <source>
        <dbReference type="ARBA" id="ARBA00022917"/>
    </source>
</evidence>
<dbReference type="GO" id="GO:0004827">
    <property type="term" value="F:proline-tRNA ligase activity"/>
    <property type="evidence" value="ECO:0007669"/>
    <property type="project" value="UniProtKB-EC"/>
</dbReference>
<dbReference type="PANTHER" id="PTHR43382">
    <property type="entry name" value="PROLYL-TRNA SYNTHETASE"/>
    <property type="match status" value="1"/>
</dbReference>
<dbReference type="InterPro" id="IPR036621">
    <property type="entry name" value="Anticodon-bd_dom_sf"/>
</dbReference>
<keyword evidence="2" id="KW-0648">Protein biosynthesis</keyword>
<dbReference type="GO" id="GO:0005737">
    <property type="term" value="C:cytoplasm"/>
    <property type="evidence" value="ECO:0007669"/>
    <property type="project" value="InterPro"/>
</dbReference>
<dbReference type="InterPro" id="IPR016061">
    <property type="entry name" value="Pro-tRNA_ligase_II_C"/>
</dbReference>
<dbReference type="SUPFAM" id="SSF64586">
    <property type="entry name" value="C-terminal domain of ProRS"/>
    <property type="match status" value="1"/>
</dbReference>